<evidence type="ECO:0000256" key="5">
    <source>
        <dbReference type="ARBA" id="ARBA00023242"/>
    </source>
</evidence>
<gene>
    <name evidence="9" type="ORF">M0R45_034436</name>
</gene>
<evidence type="ECO:0000256" key="4">
    <source>
        <dbReference type="ARBA" id="ARBA00023163"/>
    </source>
</evidence>
<dbReference type="PANTHER" id="PTHR31500">
    <property type="entry name" value="AT-HOOK MOTIF NUCLEAR-LOCALIZED PROTEIN 9"/>
    <property type="match status" value="1"/>
</dbReference>
<evidence type="ECO:0000313" key="10">
    <source>
        <dbReference type="Proteomes" id="UP001457282"/>
    </source>
</evidence>
<proteinExistence type="predicted"/>
<dbReference type="CDD" id="cd11378">
    <property type="entry name" value="DUF296"/>
    <property type="match status" value="1"/>
</dbReference>
<evidence type="ECO:0000256" key="7">
    <source>
        <dbReference type="SAM" id="MobiDB-lite"/>
    </source>
</evidence>
<accession>A0AAW1VUG1</accession>
<feature type="compositionally biased region" description="Low complexity" evidence="7">
    <location>
        <begin position="20"/>
        <end position="33"/>
    </location>
</feature>
<evidence type="ECO:0000256" key="6">
    <source>
        <dbReference type="RuleBase" id="RU367031"/>
    </source>
</evidence>
<evidence type="ECO:0000313" key="9">
    <source>
        <dbReference type="EMBL" id="KAK9910477.1"/>
    </source>
</evidence>
<evidence type="ECO:0000259" key="8">
    <source>
        <dbReference type="PROSITE" id="PS51742"/>
    </source>
</evidence>
<feature type="compositionally biased region" description="Low complexity" evidence="7">
    <location>
        <begin position="127"/>
        <end position="136"/>
    </location>
</feature>
<comment type="caution">
    <text evidence="9">The sequence shown here is derived from an EMBL/GenBank/DDBJ whole genome shotgun (WGS) entry which is preliminary data.</text>
</comment>
<keyword evidence="10" id="KW-1185">Reference proteome</keyword>
<keyword evidence="3 6" id="KW-0238">DNA-binding</keyword>
<dbReference type="Pfam" id="PF03479">
    <property type="entry name" value="PCC"/>
    <property type="match status" value="1"/>
</dbReference>
<dbReference type="InterPro" id="IPR039605">
    <property type="entry name" value="AHL"/>
</dbReference>
<dbReference type="EMBL" id="JBEDUW010000007">
    <property type="protein sequence ID" value="KAK9910477.1"/>
    <property type="molecule type" value="Genomic_DNA"/>
</dbReference>
<evidence type="ECO:0000256" key="3">
    <source>
        <dbReference type="ARBA" id="ARBA00023125"/>
    </source>
</evidence>
<feature type="region of interest" description="Disordered" evidence="7">
    <location>
        <begin position="1"/>
        <end position="44"/>
    </location>
</feature>
<dbReference type="AlphaFoldDB" id="A0AAW1VUG1"/>
<protein>
    <recommendedName>
        <fullName evidence="6">AT-hook motif nuclear-localized protein</fullName>
    </recommendedName>
</protein>
<dbReference type="Gene3D" id="3.30.1330.80">
    <property type="entry name" value="Hypothetical protein, similar to alpha- acetolactate decarboxylase, domain 2"/>
    <property type="match status" value="1"/>
</dbReference>
<dbReference type="SUPFAM" id="SSF117856">
    <property type="entry name" value="AF0104/ALDC/Ptd012-like"/>
    <property type="match status" value="1"/>
</dbReference>
<dbReference type="InterPro" id="IPR005175">
    <property type="entry name" value="PPC_dom"/>
</dbReference>
<dbReference type="Proteomes" id="UP001457282">
    <property type="component" value="Unassembled WGS sequence"/>
</dbReference>
<reference evidence="9 10" key="1">
    <citation type="journal article" date="2023" name="G3 (Bethesda)">
        <title>A chromosome-length genome assembly and annotation of blackberry (Rubus argutus, cv. 'Hillquist').</title>
        <authorList>
            <person name="Bruna T."/>
            <person name="Aryal R."/>
            <person name="Dudchenko O."/>
            <person name="Sargent D.J."/>
            <person name="Mead D."/>
            <person name="Buti M."/>
            <person name="Cavallini A."/>
            <person name="Hytonen T."/>
            <person name="Andres J."/>
            <person name="Pham M."/>
            <person name="Weisz D."/>
            <person name="Mascagni F."/>
            <person name="Usai G."/>
            <person name="Natali L."/>
            <person name="Bassil N."/>
            <person name="Fernandez G.E."/>
            <person name="Lomsadze A."/>
            <person name="Armour M."/>
            <person name="Olukolu B."/>
            <person name="Poorten T."/>
            <person name="Britton C."/>
            <person name="Davik J."/>
            <person name="Ashrafi H."/>
            <person name="Aiden E.L."/>
            <person name="Borodovsky M."/>
            <person name="Worthington M."/>
        </authorList>
    </citation>
    <scope>NUCLEOTIDE SEQUENCE [LARGE SCALE GENOMIC DNA]</scope>
    <source>
        <strain evidence="9">PI 553951</strain>
    </source>
</reference>
<dbReference type="PANTHER" id="PTHR31500:SF9">
    <property type="entry name" value="AT-HOOK MOTIF NUCLEAR-LOCALIZED PROTEIN 9"/>
    <property type="match status" value="1"/>
</dbReference>
<dbReference type="InterPro" id="IPR017956">
    <property type="entry name" value="AT_hook_DNA-bd_motif"/>
</dbReference>
<keyword evidence="4 6" id="KW-0804">Transcription</keyword>
<evidence type="ECO:0000256" key="2">
    <source>
        <dbReference type="ARBA" id="ARBA00023015"/>
    </source>
</evidence>
<name>A0AAW1VUG1_RUBAR</name>
<keyword evidence="5 6" id="KW-0539">Nucleus</keyword>
<comment type="function">
    <text evidence="1 6">Transcription factor that specifically binds AT-rich DNA sequences related to the nuclear matrix attachment regions (MARs).</text>
</comment>
<comment type="domain">
    <text evidence="6">The PPC domain mediates interactions between AHL proteins.</text>
</comment>
<dbReference type="PROSITE" id="PS51742">
    <property type="entry name" value="PPC"/>
    <property type="match status" value="1"/>
</dbReference>
<dbReference type="SMART" id="SM00384">
    <property type="entry name" value="AT_hook"/>
    <property type="match status" value="2"/>
</dbReference>
<feature type="region of interest" description="Disordered" evidence="7">
    <location>
        <begin position="67"/>
        <end position="136"/>
    </location>
</feature>
<dbReference type="GO" id="GO:0003680">
    <property type="term" value="F:minor groove of adenine-thymine-rich DNA binding"/>
    <property type="evidence" value="ECO:0007669"/>
    <property type="project" value="UniProtKB-UniRule"/>
</dbReference>
<organism evidence="9 10">
    <name type="scientific">Rubus argutus</name>
    <name type="common">Southern blackberry</name>
    <dbReference type="NCBI Taxonomy" id="59490"/>
    <lineage>
        <taxon>Eukaryota</taxon>
        <taxon>Viridiplantae</taxon>
        <taxon>Streptophyta</taxon>
        <taxon>Embryophyta</taxon>
        <taxon>Tracheophyta</taxon>
        <taxon>Spermatophyta</taxon>
        <taxon>Magnoliopsida</taxon>
        <taxon>eudicotyledons</taxon>
        <taxon>Gunneridae</taxon>
        <taxon>Pentapetalae</taxon>
        <taxon>rosids</taxon>
        <taxon>fabids</taxon>
        <taxon>Rosales</taxon>
        <taxon>Rosaceae</taxon>
        <taxon>Rosoideae</taxon>
        <taxon>Rosoideae incertae sedis</taxon>
        <taxon>Rubus</taxon>
    </lineage>
</organism>
<dbReference type="PRINTS" id="PR00929">
    <property type="entry name" value="ATHOOK"/>
</dbReference>
<feature type="domain" description="PPC" evidence="8">
    <location>
        <begin position="147"/>
        <end position="288"/>
    </location>
</feature>
<keyword evidence="2 6" id="KW-0805">Transcription regulation</keyword>
<comment type="subcellular location">
    <subcellularLocation>
        <location evidence="6">Nucleus</location>
    </subcellularLocation>
</comment>
<dbReference type="GO" id="GO:0005634">
    <property type="term" value="C:nucleus"/>
    <property type="evidence" value="ECO:0007669"/>
    <property type="project" value="UniProtKB-SubCell"/>
</dbReference>
<sequence>MDRRDHMAMSGSASYYTPRSITGSGTQSGLLGSPGIHPLSNPNAVFQSNMGGSSIVSTIPVDPSSAISPHGVNVGAPSVMPPGESVKRKRGRPRKYGPDGTVSLALSPSSSNPGMIASSPKRGRGRPPGSGKKQQLASLGELLSGSAGMGFTPHIITIAMGEDIATKIMAFSQQGPRALCVLSANGAVSTVTLRQPSTSGGTVTYEGRFEIIVCVGSFIWGGSKTKNKKKEAIEGVTDFDNQTVDNSVAFNSMPPDQNLTHGSSMVVWPSPRPLDMRNSHVDIDLMRG</sequence>
<feature type="compositionally biased region" description="Polar residues" evidence="7">
    <location>
        <begin position="104"/>
        <end position="113"/>
    </location>
</feature>
<evidence type="ECO:0000256" key="1">
    <source>
        <dbReference type="ARBA" id="ARBA00003687"/>
    </source>
</evidence>